<keyword evidence="2" id="KW-1185">Reference proteome</keyword>
<comment type="caution">
    <text evidence="1">The sequence shown here is derived from an EMBL/GenBank/DDBJ whole genome shotgun (WGS) entry which is preliminary data.</text>
</comment>
<protein>
    <submittedName>
        <fullName evidence="1">Uncharacterized protein</fullName>
    </submittedName>
</protein>
<evidence type="ECO:0000313" key="2">
    <source>
        <dbReference type="Proteomes" id="UP001162992"/>
    </source>
</evidence>
<dbReference type="EMBL" id="CM055106">
    <property type="protein sequence ID" value="KAJ7528884.1"/>
    <property type="molecule type" value="Genomic_DNA"/>
</dbReference>
<organism evidence="1 2">
    <name type="scientific">Diphasiastrum complanatum</name>
    <name type="common">Issler's clubmoss</name>
    <name type="synonym">Lycopodium complanatum</name>
    <dbReference type="NCBI Taxonomy" id="34168"/>
    <lineage>
        <taxon>Eukaryota</taxon>
        <taxon>Viridiplantae</taxon>
        <taxon>Streptophyta</taxon>
        <taxon>Embryophyta</taxon>
        <taxon>Tracheophyta</taxon>
        <taxon>Lycopodiopsida</taxon>
        <taxon>Lycopodiales</taxon>
        <taxon>Lycopodiaceae</taxon>
        <taxon>Lycopodioideae</taxon>
        <taxon>Diphasiastrum</taxon>
    </lineage>
</organism>
<proteinExistence type="predicted"/>
<gene>
    <name evidence="1" type="ORF">O6H91_15G023900</name>
</gene>
<sequence length="233" mass="24989">MMAGKKLEIAIPIFHDLTALDAIGPYEVLQLLPNAQIKFVSHKPGLLRACRGSLSLQATASFEEVPNPQVVLVPGGPGSKALMQDQVLLDWLRKVQQFLSSEPTVPVHDTTLFTTSVCTGSHLLAAAGILRGLEATTHWNTYDVLSQYGAKPVAKRVVRQGKILTAAGVSSGIDMALELAALIADETTAKVIQLLIEYDPQPPFDTGSVSKAGPELTARTIEFVKKIVPITDL</sequence>
<evidence type="ECO:0000313" key="1">
    <source>
        <dbReference type="EMBL" id="KAJ7528884.1"/>
    </source>
</evidence>
<reference evidence="2" key="1">
    <citation type="journal article" date="2024" name="Proc. Natl. Acad. Sci. U.S.A.">
        <title>Extraordinary preservation of gene collinearity over three hundred million years revealed in homosporous lycophytes.</title>
        <authorList>
            <person name="Li C."/>
            <person name="Wickell D."/>
            <person name="Kuo L.Y."/>
            <person name="Chen X."/>
            <person name="Nie B."/>
            <person name="Liao X."/>
            <person name="Peng D."/>
            <person name="Ji J."/>
            <person name="Jenkins J."/>
            <person name="Williams M."/>
            <person name="Shu S."/>
            <person name="Plott C."/>
            <person name="Barry K."/>
            <person name="Rajasekar S."/>
            <person name="Grimwood J."/>
            <person name="Han X."/>
            <person name="Sun S."/>
            <person name="Hou Z."/>
            <person name="He W."/>
            <person name="Dai G."/>
            <person name="Sun C."/>
            <person name="Schmutz J."/>
            <person name="Leebens-Mack J.H."/>
            <person name="Li F.W."/>
            <person name="Wang L."/>
        </authorList>
    </citation>
    <scope>NUCLEOTIDE SEQUENCE [LARGE SCALE GENOMIC DNA]</scope>
    <source>
        <strain evidence="2">cv. PW_Plant_1</strain>
    </source>
</reference>
<dbReference type="Proteomes" id="UP001162992">
    <property type="component" value="Chromosome 15"/>
</dbReference>
<accession>A0ACC2BGE7</accession>
<name>A0ACC2BGE7_DIPCM</name>